<feature type="region of interest" description="Disordered" evidence="1">
    <location>
        <begin position="112"/>
        <end position="145"/>
    </location>
</feature>
<dbReference type="Proteomes" id="UP000242146">
    <property type="component" value="Unassembled WGS sequence"/>
</dbReference>
<comment type="caution">
    <text evidence="2">The sequence shown here is derived from an EMBL/GenBank/DDBJ whole genome shotgun (WGS) entry which is preliminary data.</text>
</comment>
<feature type="non-terminal residue" evidence="2">
    <location>
        <position position="161"/>
    </location>
</feature>
<organism evidence="2 3">
    <name type="scientific">Hesseltinella vesiculosa</name>
    <dbReference type="NCBI Taxonomy" id="101127"/>
    <lineage>
        <taxon>Eukaryota</taxon>
        <taxon>Fungi</taxon>
        <taxon>Fungi incertae sedis</taxon>
        <taxon>Mucoromycota</taxon>
        <taxon>Mucoromycotina</taxon>
        <taxon>Mucoromycetes</taxon>
        <taxon>Mucorales</taxon>
        <taxon>Cunninghamellaceae</taxon>
        <taxon>Hesseltinella</taxon>
    </lineage>
</organism>
<name>A0A1X2G6Y8_9FUNG</name>
<protein>
    <submittedName>
        <fullName evidence="2">Uncharacterized protein</fullName>
    </submittedName>
</protein>
<proteinExistence type="predicted"/>
<dbReference type="EMBL" id="MCGT01000036">
    <property type="protein sequence ID" value="ORX46726.1"/>
    <property type="molecule type" value="Genomic_DNA"/>
</dbReference>
<keyword evidence="3" id="KW-1185">Reference proteome</keyword>
<sequence>MLMTTQNEYGGFIDTRQHRYVIPVGWGGKFGDLQASNLQHYLEALDPKVTQARKSLTAEETKNGEPAVTWDRTAIPLILKECAEYQTHLNWFSTHACKAKLPASMPIRASHCPSPFPTSHGAPSFKGSTDSSQSHETLPPTPTISHHEWECIDTFVEGYLD</sequence>
<gene>
    <name evidence="2" type="ORF">DM01DRAFT_172737</name>
</gene>
<evidence type="ECO:0000256" key="1">
    <source>
        <dbReference type="SAM" id="MobiDB-lite"/>
    </source>
</evidence>
<accession>A0A1X2G6Y8</accession>
<dbReference type="STRING" id="101127.A0A1X2G6Y8"/>
<feature type="compositionally biased region" description="Polar residues" evidence="1">
    <location>
        <begin position="126"/>
        <end position="136"/>
    </location>
</feature>
<reference evidence="2 3" key="1">
    <citation type="submission" date="2016-07" db="EMBL/GenBank/DDBJ databases">
        <title>Pervasive Adenine N6-methylation of Active Genes in Fungi.</title>
        <authorList>
            <consortium name="DOE Joint Genome Institute"/>
            <person name="Mondo S.J."/>
            <person name="Dannebaum R.O."/>
            <person name="Kuo R.C."/>
            <person name="Labutti K."/>
            <person name="Haridas S."/>
            <person name="Kuo A."/>
            <person name="Salamov A."/>
            <person name="Ahrendt S.R."/>
            <person name="Lipzen A."/>
            <person name="Sullivan W."/>
            <person name="Andreopoulos W.B."/>
            <person name="Clum A."/>
            <person name="Lindquist E."/>
            <person name="Daum C."/>
            <person name="Ramamoorthy G.K."/>
            <person name="Gryganskyi A."/>
            <person name="Culley D."/>
            <person name="Magnuson J.K."/>
            <person name="James T.Y."/>
            <person name="O'Malley M.A."/>
            <person name="Stajich J.E."/>
            <person name="Spatafora J.W."/>
            <person name="Visel A."/>
            <person name="Grigoriev I.V."/>
        </authorList>
    </citation>
    <scope>NUCLEOTIDE SEQUENCE [LARGE SCALE GENOMIC DNA]</scope>
    <source>
        <strain evidence="2 3">NRRL 3301</strain>
    </source>
</reference>
<dbReference type="AlphaFoldDB" id="A0A1X2G6Y8"/>
<dbReference type="OrthoDB" id="2287307at2759"/>
<evidence type="ECO:0000313" key="3">
    <source>
        <dbReference type="Proteomes" id="UP000242146"/>
    </source>
</evidence>
<evidence type="ECO:0000313" key="2">
    <source>
        <dbReference type="EMBL" id="ORX46726.1"/>
    </source>
</evidence>